<evidence type="ECO:0000259" key="6">
    <source>
        <dbReference type="PROSITE" id="PS50893"/>
    </source>
</evidence>
<organism evidence="7">
    <name type="scientific">uncultured spirochete</name>
    <dbReference type="NCBI Taxonomy" id="156406"/>
    <lineage>
        <taxon>Bacteria</taxon>
        <taxon>Pseudomonadati</taxon>
        <taxon>Spirochaetota</taxon>
        <taxon>Spirochaetia</taxon>
        <taxon>Spirochaetales</taxon>
        <taxon>environmental samples</taxon>
    </lineage>
</organism>
<dbReference type="PANTHER" id="PTHR43820:SF4">
    <property type="entry name" value="HIGH-AFFINITY BRANCHED-CHAIN AMINO ACID TRANSPORT ATP-BINDING PROTEIN LIVF"/>
    <property type="match status" value="1"/>
</dbReference>
<dbReference type="PROSITE" id="PS50893">
    <property type="entry name" value="ABC_TRANSPORTER_2"/>
    <property type="match status" value="1"/>
</dbReference>
<dbReference type="GO" id="GO:0016887">
    <property type="term" value="F:ATP hydrolysis activity"/>
    <property type="evidence" value="ECO:0007669"/>
    <property type="project" value="InterPro"/>
</dbReference>
<reference evidence="7" key="1">
    <citation type="submission" date="2017-02" db="EMBL/GenBank/DDBJ databases">
        <authorList>
            <person name="Regsiter A."/>
            <person name="William W."/>
        </authorList>
    </citation>
    <scope>NUCLEOTIDE SEQUENCE</scope>
    <source>
        <strain evidence="7">BdmA 4</strain>
    </source>
</reference>
<dbReference type="AlphaFoldDB" id="A0A3P3XQ89"/>
<dbReference type="GO" id="GO:0005524">
    <property type="term" value="F:ATP binding"/>
    <property type="evidence" value="ECO:0007669"/>
    <property type="project" value="UniProtKB-KW"/>
</dbReference>
<dbReference type="InterPro" id="IPR003593">
    <property type="entry name" value="AAA+_ATPase"/>
</dbReference>
<accession>A0A3P3XQ89</accession>
<dbReference type="SUPFAM" id="SSF52540">
    <property type="entry name" value="P-loop containing nucleoside triphosphate hydrolases"/>
    <property type="match status" value="1"/>
</dbReference>
<dbReference type="InterPro" id="IPR003439">
    <property type="entry name" value="ABC_transporter-like_ATP-bd"/>
</dbReference>
<dbReference type="InterPro" id="IPR017871">
    <property type="entry name" value="ABC_transporter-like_CS"/>
</dbReference>
<proteinExistence type="inferred from homology"/>
<dbReference type="SMART" id="SM00382">
    <property type="entry name" value="AAA"/>
    <property type="match status" value="1"/>
</dbReference>
<keyword evidence="3" id="KW-0547">Nucleotide-binding</keyword>
<sequence length="247" mass="26603">MDTLLEIQNIVLDYGAVRALDGVSVTVGENEIVAVLGANGAGKTSLLKAVSGLRKPTSGQIIFRGKDMANTPAFELAGQGIAHVPEGRRVFSTLSVRENLMLGMYGVRRARDKKQLSTKEERIYSLFPILKERRNQLAGTLSGGEQQMLAIGRALVSAPALLLLDEPSLGLAPIIVKEIFEMIQKIHEEEKVAILIVEQNARKALKVASRGYILELGKVVLEGNAPDLTSNPKVRAAYLGGGMEGCD</sequence>
<dbReference type="EMBL" id="FWDO01000004">
    <property type="protein sequence ID" value="SLM18425.1"/>
    <property type="molecule type" value="Genomic_DNA"/>
</dbReference>
<protein>
    <submittedName>
        <fullName evidence="7">Leucine/isoleucine/valine transporter subunit ATP-binding component of ABC superfamily</fullName>
    </submittedName>
</protein>
<dbReference type="CDD" id="cd03224">
    <property type="entry name" value="ABC_TM1139_LivF_branched"/>
    <property type="match status" value="1"/>
</dbReference>
<gene>
    <name evidence="7" type="primary">livF</name>
    <name evidence="7" type="ORF">SPIRO4BDMA_40997</name>
</gene>
<dbReference type="PANTHER" id="PTHR43820">
    <property type="entry name" value="HIGH-AFFINITY BRANCHED-CHAIN AMINO ACID TRANSPORT ATP-BINDING PROTEIN LIVF"/>
    <property type="match status" value="1"/>
</dbReference>
<dbReference type="Gene3D" id="3.40.50.300">
    <property type="entry name" value="P-loop containing nucleotide triphosphate hydrolases"/>
    <property type="match status" value="1"/>
</dbReference>
<keyword evidence="2" id="KW-0813">Transport</keyword>
<comment type="similarity">
    <text evidence="1">Belongs to the ABC transporter superfamily.</text>
</comment>
<dbReference type="GO" id="GO:0015658">
    <property type="term" value="F:branched-chain amino acid transmembrane transporter activity"/>
    <property type="evidence" value="ECO:0007669"/>
    <property type="project" value="TreeGrafter"/>
</dbReference>
<dbReference type="PROSITE" id="PS00211">
    <property type="entry name" value="ABC_TRANSPORTER_1"/>
    <property type="match status" value="1"/>
</dbReference>
<dbReference type="InterPro" id="IPR027417">
    <property type="entry name" value="P-loop_NTPase"/>
</dbReference>
<evidence type="ECO:0000256" key="5">
    <source>
        <dbReference type="ARBA" id="ARBA00022970"/>
    </source>
</evidence>
<name>A0A3P3XQ89_9SPIR</name>
<dbReference type="Pfam" id="PF00005">
    <property type="entry name" value="ABC_tran"/>
    <property type="match status" value="1"/>
</dbReference>
<evidence type="ECO:0000256" key="3">
    <source>
        <dbReference type="ARBA" id="ARBA00022741"/>
    </source>
</evidence>
<keyword evidence="5" id="KW-0029">Amino-acid transport</keyword>
<evidence type="ECO:0000256" key="2">
    <source>
        <dbReference type="ARBA" id="ARBA00022448"/>
    </source>
</evidence>
<evidence type="ECO:0000313" key="7">
    <source>
        <dbReference type="EMBL" id="SLM18425.1"/>
    </source>
</evidence>
<evidence type="ECO:0000256" key="1">
    <source>
        <dbReference type="ARBA" id="ARBA00005417"/>
    </source>
</evidence>
<keyword evidence="4 7" id="KW-0067">ATP-binding</keyword>
<dbReference type="InterPro" id="IPR052156">
    <property type="entry name" value="BCAA_Transport_ATP-bd_LivF"/>
</dbReference>
<dbReference type="GO" id="GO:0015807">
    <property type="term" value="P:L-amino acid transport"/>
    <property type="evidence" value="ECO:0007669"/>
    <property type="project" value="TreeGrafter"/>
</dbReference>
<evidence type="ECO:0000256" key="4">
    <source>
        <dbReference type="ARBA" id="ARBA00022840"/>
    </source>
</evidence>
<feature type="domain" description="ABC transporter" evidence="6">
    <location>
        <begin position="5"/>
        <end position="241"/>
    </location>
</feature>